<dbReference type="PANTHER" id="PTHR42776:SF13">
    <property type="entry name" value="DIPEPTIDYL-PEPTIDASE 5"/>
    <property type="match status" value="1"/>
</dbReference>
<dbReference type="Gene3D" id="2.120.10.30">
    <property type="entry name" value="TolB, C-terminal domain"/>
    <property type="match status" value="2"/>
</dbReference>
<evidence type="ECO:0000256" key="1">
    <source>
        <dbReference type="ARBA" id="ARBA00010040"/>
    </source>
</evidence>
<dbReference type="InterPro" id="IPR011042">
    <property type="entry name" value="6-blade_b-propeller_TolB-like"/>
</dbReference>
<evidence type="ECO:0000256" key="9">
    <source>
        <dbReference type="SAM" id="SignalP"/>
    </source>
</evidence>
<keyword evidence="4" id="KW-0645">Protease</keyword>
<dbReference type="GO" id="GO:0006508">
    <property type="term" value="P:proteolysis"/>
    <property type="evidence" value="ECO:0007669"/>
    <property type="project" value="UniProtKB-KW"/>
</dbReference>
<keyword evidence="7" id="KW-0720">Serine protease</keyword>
<organism evidence="11 12">
    <name type="scientific">Carboxylicivirga sediminis</name>
    <dbReference type="NCBI Taxonomy" id="2006564"/>
    <lineage>
        <taxon>Bacteria</taxon>
        <taxon>Pseudomonadati</taxon>
        <taxon>Bacteroidota</taxon>
        <taxon>Bacteroidia</taxon>
        <taxon>Marinilabiliales</taxon>
        <taxon>Marinilabiliaceae</taxon>
        <taxon>Carboxylicivirga</taxon>
    </lineage>
</organism>
<comment type="caution">
    <text evidence="11">The sequence shown here is derived from an EMBL/GenBank/DDBJ whole genome shotgun (WGS) entry which is preliminary data.</text>
</comment>
<gene>
    <name evidence="11" type="ORF">KDU71_20520</name>
</gene>
<dbReference type="FunFam" id="2.120.10.30:FF:000079">
    <property type="entry name" value="S9 family peptidase"/>
    <property type="match status" value="1"/>
</dbReference>
<keyword evidence="6" id="KW-0378">Hydrolase</keyword>
<evidence type="ECO:0000313" key="12">
    <source>
        <dbReference type="Proteomes" id="UP000679220"/>
    </source>
</evidence>
<keyword evidence="12" id="KW-1185">Reference proteome</keyword>
<dbReference type="GO" id="GO:0008239">
    <property type="term" value="F:dipeptidyl-peptidase activity"/>
    <property type="evidence" value="ECO:0007669"/>
    <property type="project" value="UniProtKB-ARBA"/>
</dbReference>
<dbReference type="InterPro" id="IPR001375">
    <property type="entry name" value="Peptidase_S9_cat"/>
</dbReference>
<dbReference type="PANTHER" id="PTHR42776">
    <property type="entry name" value="SERINE PEPTIDASE S9 FAMILY MEMBER"/>
    <property type="match status" value="1"/>
</dbReference>
<sequence>MKQIALLALVVMLLGACAAPQKADKEATFTNRDLKVDSEIMTPEVLWSFGRVGSVALSPDGKTVAFTISYTKIEENKTYSDIYTMPAEGGDYKQITFTKGGEFDVNWRPDGAKITYMSAASGDVQLWEMNPDGTQNQQVTKVDGGIEGYKYSPTMDKIAFAKSVKLDKTVHDIYPDLKYADARIEDDLMYRHWDHWVDPTYSHIFYIDYANGATTGSATDIMEGERYHSPLKPFGGMEQVTFTTDGKSIAYTCKKKTGMESAFSTNSDIYVYDIKAASTKNLTEGMMGYDIAPTYSPDGKYLAWESMARDGYEADQNRLFMMDLATGEKKDYTADFDQNVHGLTWTPDSKHIYFTSEDKGSNEIFRFDLADNSISQITEGIHNYNSVAIAANGLIATQTSMKHPTEIISVNAETGEGTNISKVNEPLLGQLKMGDVEKRWIKTTDNKEMLAWVIYPPNFDKNKKYPALLYCGGGPQSMVSQFWSLRWNFQMMAANDYIIVAPNRRGLPGFGQEWNEQISGDYGGQNMKDYFSAIDAVSKELFVDENRLGAVGASYGGFSVYWLAGNHNKRFKAFISHCGIFNFEQMYSTTEEMFFVDWDYKGNYWDTDNKTAMRSYANSPHKFVKNWDTPMLVIHGAKDFRIPYTQGMGAFNVAKMRGVPARFLYFPEENHWVLSCHNGILWQREFFRWLDTYLK</sequence>
<evidence type="ECO:0000256" key="5">
    <source>
        <dbReference type="ARBA" id="ARBA00022729"/>
    </source>
</evidence>
<dbReference type="InterPro" id="IPR015943">
    <property type="entry name" value="WD40/YVTN_repeat-like_dom_sf"/>
</dbReference>
<dbReference type="AlphaFoldDB" id="A0A941FBS3"/>
<dbReference type="GO" id="GO:0043171">
    <property type="term" value="P:peptide catabolic process"/>
    <property type="evidence" value="ECO:0007669"/>
    <property type="project" value="UniProtKB-ARBA"/>
</dbReference>
<evidence type="ECO:0000256" key="6">
    <source>
        <dbReference type="ARBA" id="ARBA00022801"/>
    </source>
</evidence>
<reference evidence="11" key="2">
    <citation type="submission" date="2021-04" db="EMBL/GenBank/DDBJ databases">
        <authorList>
            <person name="Zhang T."/>
            <person name="Zhang Y."/>
            <person name="Lu D."/>
            <person name="Zuo D."/>
            <person name="Du Z."/>
        </authorList>
    </citation>
    <scope>NUCLEOTIDE SEQUENCE</scope>
    <source>
        <strain evidence="11">JR1</strain>
    </source>
</reference>
<name>A0A941FBS3_9BACT</name>
<dbReference type="Pfam" id="PF00326">
    <property type="entry name" value="Peptidase_S9"/>
    <property type="match status" value="1"/>
</dbReference>
<evidence type="ECO:0000256" key="8">
    <source>
        <dbReference type="ARBA" id="ARBA00070574"/>
    </source>
</evidence>
<dbReference type="SUPFAM" id="SSF82171">
    <property type="entry name" value="DPP6 N-terminal domain-like"/>
    <property type="match status" value="1"/>
</dbReference>
<evidence type="ECO:0000256" key="7">
    <source>
        <dbReference type="ARBA" id="ARBA00022825"/>
    </source>
</evidence>
<dbReference type="GO" id="GO:0004177">
    <property type="term" value="F:aminopeptidase activity"/>
    <property type="evidence" value="ECO:0007669"/>
    <property type="project" value="UniProtKB-KW"/>
</dbReference>
<dbReference type="Gene3D" id="2.130.10.10">
    <property type="entry name" value="YVTN repeat-like/Quinoprotein amine dehydrogenase"/>
    <property type="match status" value="1"/>
</dbReference>
<protein>
    <recommendedName>
        <fullName evidence="8">Dipeptidyl-peptidase 5</fullName>
    </recommendedName>
</protein>
<reference evidence="11" key="1">
    <citation type="journal article" date="2018" name="Int. J. Syst. Evol. Microbiol.">
        <title>Carboxylicivirga sediminis sp. nov., isolated from coastal sediment.</title>
        <authorList>
            <person name="Wang F.Q."/>
            <person name="Ren L.H."/>
            <person name="Zou R.J."/>
            <person name="Sun Y.Z."/>
            <person name="Liu X.J."/>
            <person name="Jiang F."/>
            <person name="Liu L.J."/>
        </authorList>
    </citation>
    <scope>NUCLEOTIDE SEQUENCE</scope>
    <source>
        <strain evidence="11">JR1</strain>
    </source>
</reference>
<dbReference type="SUPFAM" id="SSF53474">
    <property type="entry name" value="alpha/beta-Hydrolases"/>
    <property type="match status" value="1"/>
</dbReference>
<keyword evidence="3" id="KW-0031">Aminopeptidase</keyword>
<evidence type="ECO:0000259" key="10">
    <source>
        <dbReference type="Pfam" id="PF00326"/>
    </source>
</evidence>
<dbReference type="FunFam" id="3.40.50.1820:FF:000028">
    <property type="entry name" value="S9 family peptidase"/>
    <property type="match status" value="1"/>
</dbReference>
<feature type="chain" id="PRO_5037091155" description="Dipeptidyl-peptidase 5" evidence="9">
    <location>
        <begin position="19"/>
        <end position="695"/>
    </location>
</feature>
<dbReference type="Pfam" id="PF07676">
    <property type="entry name" value="PD40"/>
    <property type="match status" value="4"/>
</dbReference>
<dbReference type="Proteomes" id="UP000679220">
    <property type="component" value="Unassembled WGS sequence"/>
</dbReference>
<keyword evidence="5 9" id="KW-0732">Signal</keyword>
<evidence type="ECO:0000256" key="2">
    <source>
        <dbReference type="ARBA" id="ARBA00011738"/>
    </source>
</evidence>
<dbReference type="RefSeq" id="WP_212192989.1">
    <property type="nucleotide sequence ID" value="NZ_JAGTAR010000044.1"/>
</dbReference>
<feature type="domain" description="Peptidase S9 prolyl oligopeptidase catalytic" evidence="10">
    <location>
        <begin position="483"/>
        <end position="695"/>
    </location>
</feature>
<dbReference type="GO" id="GO:0004252">
    <property type="term" value="F:serine-type endopeptidase activity"/>
    <property type="evidence" value="ECO:0007669"/>
    <property type="project" value="TreeGrafter"/>
</dbReference>
<comment type="subunit">
    <text evidence="2">Homodimer.</text>
</comment>
<dbReference type="GO" id="GO:0042277">
    <property type="term" value="F:peptide binding"/>
    <property type="evidence" value="ECO:0007669"/>
    <property type="project" value="UniProtKB-ARBA"/>
</dbReference>
<evidence type="ECO:0000256" key="4">
    <source>
        <dbReference type="ARBA" id="ARBA00022670"/>
    </source>
</evidence>
<proteinExistence type="inferred from homology"/>
<comment type="similarity">
    <text evidence="1">Belongs to the peptidase S9C family.</text>
</comment>
<dbReference type="Gene3D" id="3.40.50.1820">
    <property type="entry name" value="alpha/beta hydrolase"/>
    <property type="match status" value="1"/>
</dbReference>
<evidence type="ECO:0000313" key="11">
    <source>
        <dbReference type="EMBL" id="MBR8537965.1"/>
    </source>
</evidence>
<accession>A0A941FBS3</accession>
<feature type="signal peptide" evidence="9">
    <location>
        <begin position="1"/>
        <end position="18"/>
    </location>
</feature>
<dbReference type="InterPro" id="IPR029058">
    <property type="entry name" value="AB_hydrolase_fold"/>
</dbReference>
<dbReference type="InterPro" id="IPR011659">
    <property type="entry name" value="WD40"/>
</dbReference>
<evidence type="ECO:0000256" key="3">
    <source>
        <dbReference type="ARBA" id="ARBA00022438"/>
    </source>
</evidence>
<dbReference type="PROSITE" id="PS51257">
    <property type="entry name" value="PROKAR_LIPOPROTEIN"/>
    <property type="match status" value="1"/>
</dbReference>
<dbReference type="EMBL" id="JAGTAR010000044">
    <property type="protein sequence ID" value="MBR8537965.1"/>
    <property type="molecule type" value="Genomic_DNA"/>
</dbReference>